<proteinExistence type="predicted"/>
<dbReference type="EMBL" id="JAWDGP010007415">
    <property type="protein sequence ID" value="KAK3719362.1"/>
    <property type="molecule type" value="Genomic_DNA"/>
</dbReference>
<feature type="region of interest" description="Disordered" evidence="1">
    <location>
        <begin position="1"/>
        <end position="70"/>
    </location>
</feature>
<dbReference type="AlphaFoldDB" id="A0AAE1CMY7"/>
<sequence>MPSWISSRKSKNEVEMIPEGAGAGHPEPNVPTPVTSTSRRSPPNHTIESRPTPTSSLEAGQPLEGTGAGQEELKLRGAIQGEKITFPLPIPGIITCDLCRPQPPGGGRNPTIGTPCDTCRSSTTLGLWRLSGVEDAATPQQRCTPGTATYHAPAPESGPWRSPSGGRLNRAAG</sequence>
<evidence type="ECO:0000313" key="2">
    <source>
        <dbReference type="EMBL" id="KAK3719362.1"/>
    </source>
</evidence>
<dbReference type="Proteomes" id="UP001283361">
    <property type="component" value="Unassembled WGS sequence"/>
</dbReference>
<gene>
    <name evidence="2" type="ORF">RRG08_029518</name>
</gene>
<evidence type="ECO:0000313" key="3">
    <source>
        <dbReference type="Proteomes" id="UP001283361"/>
    </source>
</evidence>
<evidence type="ECO:0000256" key="1">
    <source>
        <dbReference type="SAM" id="MobiDB-lite"/>
    </source>
</evidence>
<accession>A0AAE1CMY7</accession>
<organism evidence="2 3">
    <name type="scientific">Elysia crispata</name>
    <name type="common">lettuce slug</name>
    <dbReference type="NCBI Taxonomy" id="231223"/>
    <lineage>
        <taxon>Eukaryota</taxon>
        <taxon>Metazoa</taxon>
        <taxon>Spiralia</taxon>
        <taxon>Lophotrochozoa</taxon>
        <taxon>Mollusca</taxon>
        <taxon>Gastropoda</taxon>
        <taxon>Heterobranchia</taxon>
        <taxon>Euthyneura</taxon>
        <taxon>Panpulmonata</taxon>
        <taxon>Sacoglossa</taxon>
        <taxon>Placobranchoidea</taxon>
        <taxon>Plakobranchidae</taxon>
        <taxon>Elysia</taxon>
    </lineage>
</organism>
<feature type="compositionally biased region" description="Polar residues" evidence="1">
    <location>
        <begin position="138"/>
        <end position="147"/>
    </location>
</feature>
<protein>
    <submittedName>
        <fullName evidence="2">Uncharacterized protein</fullName>
    </submittedName>
</protein>
<keyword evidence="3" id="KW-1185">Reference proteome</keyword>
<comment type="caution">
    <text evidence="2">The sequence shown here is derived from an EMBL/GenBank/DDBJ whole genome shotgun (WGS) entry which is preliminary data.</text>
</comment>
<feature type="region of interest" description="Disordered" evidence="1">
    <location>
        <begin position="135"/>
        <end position="173"/>
    </location>
</feature>
<feature type="compositionally biased region" description="Polar residues" evidence="1">
    <location>
        <begin position="32"/>
        <end position="58"/>
    </location>
</feature>
<reference evidence="2" key="1">
    <citation type="journal article" date="2023" name="G3 (Bethesda)">
        <title>A reference genome for the long-term kleptoplast-retaining sea slug Elysia crispata morphotype clarki.</title>
        <authorList>
            <person name="Eastman K.E."/>
            <person name="Pendleton A.L."/>
            <person name="Shaikh M.A."/>
            <person name="Suttiyut T."/>
            <person name="Ogas R."/>
            <person name="Tomko P."/>
            <person name="Gavelis G."/>
            <person name="Widhalm J.R."/>
            <person name="Wisecaver J.H."/>
        </authorList>
    </citation>
    <scope>NUCLEOTIDE SEQUENCE</scope>
    <source>
        <strain evidence="2">ECLA1</strain>
    </source>
</reference>
<name>A0AAE1CMY7_9GAST</name>